<keyword evidence="1" id="KW-0808">Transferase</keyword>
<evidence type="ECO:0000313" key="16">
    <source>
        <dbReference type="RefSeq" id="XP_011299206.1"/>
    </source>
</evidence>
<feature type="domain" description="N-acetyltransferase" evidence="14">
    <location>
        <begin position="62"/>
        <end position="181"/>
    </location>
</feature>
<evidence type="ECO:0000256" key="13">
    <source>
        <dbReference type="ARBA" id="ARBA00052491"/>
    </source>
</evidence>
<comment type="catalytic activity">
    <reaction evidence="11">
        <text>serotonin + hexadecanoyl-CoA = N-hexadecanoyl-serotonin + CoA + H(+)</text>
        <dbReference type="Rhea" id="RHEA:51384"/>
        <dbReference type="ChEBI" id="CHEBI:15378"/>
        <dbReference type="ChEBI" id="CHEBI:57287"/>
        <dbReference type="ChEBI" id="CHEBI:57379"/>
        <dbReference type="ChEBI" id="CHEBI:134059"/>
        <dbReference type="ChEBI" id="CHEBI:350546"/>
    </reaction>
    <physiologicalReaction direction="left-to-right" evidence="11">
        <dbReference type="Rhea" id="RHEA:51385"/>
    </physiologicalReaction>
</comment>
<evidence type="ECO:0000256" key="6">
    <source>
        <dbReference type="ARBA" id="ARBA00050189"/>
    </source>
</evidence>
<comment type="catalytic activity">
    <reaction evidence="10">
        <text>serotonin + (9Z)-octadecenoyl-CoA = N-(9Z-octadecenoyl)-serotonin + CoA + H(+)</text>
        <dbReference type="Rhea" id="RHEA:51392"/>
        <dbReference type="ChEBI" id="CHEBI:15378"/>
        <dbReference type="ChEBI" id="CHEBI:57287"/>
        <dbReference type="ChEBI" id="CHEBI:57387"/>
        <dbReference type="ChEBI" id="CHEBI:134064"/>
        <dbReference type="ChEBI" id="CHEBI:350546"/>
    </reaction>
    <physiologicalReaction direction="left-to-right" evidence="10">
        <dbReference type="Rhea" id="RHEA:51393"/>
    </physiologicalReaction>
</comment>
<evidence type="ECO:0000256" key="7">
    <source>
        <dbReference type="ARBA" id="ARBA00050849"/>
    </source>
</evidence>
<dbReference type="FunFam" id="3.40.630.30:FF:000046">
    <property type="entry name" value="Dopamine N-acetyltransferase"/>
    <property type="match status" value="1"/>
</dbReference>
<dbReference type="PANTHER" id="PTHR20905:SF32">
    <property type="entry name" value="ARYLALKYLAMINE N-ACETYLTRANSFERASE-LIKE 7, ISOFORM A"/>
    <property type="match status" value="1"/>
</dbReference>
<dbReference type="EC" id="2.3.1.87" evidence="5"/>
<dbReference type="GeneID" id="105264196"/>
<comment type="catalytic activity">
    <reaction evidence="6">
        <text>dopamine + (9Z)-octadecenoyl-CoA = N-(9Z-octadecanoyl)-dopamine + CoA + H(+)</text>
        <dbReference type="Rhea" id="RHEA:51380"/>
        <dbReference type="ChEBI" id="CHEBI:15378"/>
        <dbReference type="ChEBI" id="CHEBI:31883"/>
        <dbReference type="ChEBI" id="CHEBI:57287"/>
        <dbReference type="ChEBI" id="CHEBI:57387"/>
        <dbReference type="ChEBI" id="CHEBI:59905"/>
    </reaction>
    <physiologicalReaction direction="left-to-right" evidence="6">
        <dbReference type="Rhea" id="RHEA:51381"/>
    </physiologicalReaction>
</comment>
<keyword evidence="2" id="KW-0012">Acyltransferase</keyword>
<evidence type="ECO:0000256" key="5">
    <source>
        <dbReference type="ARBA" id="ARBA00039114"/>
    </source>
</evidence>
<comment type="catalytic activity">
    <reaction evidence="13">
        <text>serotonin + acetyl-CoA = N-acetylserotonin + CoA + H(+)</text>
        <dbReference type="Rhea" id="RHEA:25217"/>
        <dbReference type="ChEBI" id="CHEBI:15378"/>
        <dbReference type="ChEBI" id="CHEBI:17697"/>
        <dbReference type="ChEBI" id="CHEBI:57287"/>
        <dbReference type="ChEBI" id="CHEBI:57288"/>
        <dbReference type="ChEBI" id="CHEBI:350546"/>
        <dbReference type="EC" id="2.3.1.87"/>
    </reaction>
    <physiologicalReaction direction="left-to-right" evidence="13">
        <dbReference type="Rhea" id="RHEA:25218"/>
    </physiologicalReaction>
</comment>
<dbReference type="RefSeq" id="XP_011299206.1">
    <property type="nucleotide sequence ID" value="XM_011300904.1"/>
</dbReference>
<evidence type="ECO:0000256" key="11">
    <source>
        <dbReference type="ARBA" id="ARBA00052178"/>
    </source>
</evidence>
<evidence type="ECO:0000256" key="4">
    <source>
        <dbReference type="ARBA" id="ARBA00038182"/>
    </source>
</evidence>
<comment type="catalytic activity">
    <reaction evidence="7">
        <text>serotonin + octadecanoyl-CoA = N-octadecanoyl-serotonin + CoA + H(+)</text>
        <dbReference type="Rhea" id="RHEA:51400"/>
        <dbReference type="ChEBI" id="CHEBI:15378"/>
        <dbReference type="ChEBI" id="CHEBI:57287"/>
        <dbReference type="ChEBI" id="CHEBI:57394"/>
        <dbReference type="ChEBI" id="CHEBI:134065"/>
        <dbReference type="ChEBI" id="CHEBI:350546"/>
    </reaction>
    <physiologicalReaction direction="left-to-right" evidence="7">
        <dbReference type="Rhea" id="RHEA:51401"/>
    </physiologicalReaction>
</comment>
<proteinExistence type="inferred from homology"/>
<dbReference type="Pfam" id="PF00583">
    <property type="entry name" value="Acetyltransf_1"/>
    <property type="match status" value="1"/>
</dbReference>
<dbReference type="InterPro" id="IPR016181">
    <property type="entry name" value="Acyl_CoA_acyltransferase"/>
</dbReference>
<sequence length="213" mass="24378">MSTPHFSAVPVPHDRFNEVIEHLRFNFFADEPLNYGVRLCQKGEPHRELENHCLSTLKQGHSRMLVTDDGTIAGLALNGTTKSGEREEAVRRLADLDDQKFKTIFGLLYQVNDKVDLFKKYNTDELFECRILSIDEEFRGRGLANILMSDSVEVARKMGFKVMKADATSVYSQKVFEKHGFNTEAEIPYSEMDENIRPPSPHRALKLMVKVLN</sequence>
<dbReference type="SUPFAM" id="SSF55729">
    <property type="entry name" value="Acyl-CoA N-acyltransferases (Nat)"/>
    <property type="match status" value="1"/>
</dbReference>
<dbReference type="OrthoDB" id="2115692at2759"/>
<comment type="pathway">
    <text evidence="3">Aromatic compound metabolism; melatonin biosynthesis; melatonin from serotonin: step 1/2.</text>
</comment>
<comment type="similarity">
    <text evidence="4">Belongs to the acetyltransferase family. AANAT subfamily.</text>
</comment>
<comment type="catalytic activity">
    <reaction evidence="9">
        <text>dopamine + acetyl-CoA = N-acetyldopamine + CoA + H(+)</text>
        <dbReference type="Rhea" id="RHEA:51388"/>
        <dbReference type="ChEBI" id="CHEBI:15378"/>
        <dbReference type="ChEBI" id="CHEBI:57287"/>
        <dbReference type="ChEBI" id="CHEBI:57288"/>
        <dbReference type="ChEBI" id="CHEBI:59905"/>
        <dbReference type="ChEBI" id="CHEBI:125678"/>
    </reaction>
    <physiologicalReaction direction="left-to-right" evidence="9">
        <dbReference type="Rhea" id="RHEA:51389"/>
    </physiologicalReaction>
</comment>
<evidence type="ECO:0000256" key="12">
    <source>
        <dbReference type="ARBA" id="ARBA00052335"/>
    </source>
</evidence>
<evidence type="ECO:0000256" key="8">
    <source>
        <dbReference type="ARBA" id="ARBA00051284"/>
    </source>
</evidence>
<gene>
    <name evidence="16" type="primary">LOC105264196</name>
</gene>
<comment type="catalytic activity">
    <reaction evidence="12">
        <text>dopamine + hexadecanoyl-CoA = N-hexadecanoyl-dopamine + CoA + H(+)</text>
        <dbReference type="Rhea" id="RHEA:51376"/>
        <dbReference type="ChEBI" id="CHEBI:15378"/>
        <dbReference type="ChEBI" id="CHEBI:57287"/>
        <dbReference type="ChEBI" id="CHEBI:57379"/>
        <dbReference type="ChEBI" id="CHEBI:59905"/>
        <dbReference type="ChEBI" id="CHEBI:134058"/>
    </reaction>
    <physiologicalReaction direction="left-to-right" evidence="12">
        <dbReference type="Rhea" id="RHEA:51377"/>
    </physiologicalReaction>
</comment>
<dbReference type="CDD" id="cd04301">
    <property type="entry name" value="NAT_SF"/>
    <property type="match status" value="1"/>
</dbReference>
<evidence type="ECO:0000256" key="9">
    <source>
        <dbReference type="ARBA" id="ARBA00051711"/>
    </source>
</evidence>
<evidence type="ECO:0000256" key="1">
    <source>
        <dbReference type="ARBA" id="ARBA00022679"/>
    </source>
</evidence>
<evidence type="ECO:0000256" key="2">
    <source>
        <dbReference type="ARBA" id="ARBA00023315"/>
    </source>
</evidence>
<dbReference type="InterPro" id="IPR000182">
    <property type="entry name" value="GNAT_dom"/>
</dbReference>
<evidence type="ECO:0000256" key="3">
    <source>
        <dbReference type="ARBA" id="ARBA00037926"/>
    </source>
</evidence>
<evidence type="ECO:0000313" key="15">
    <source>
        <dbReference type="Proteomes" id="UP000694866"/>
    </source>
</evidence>
<keyword evidence="15" id="KW-1185">Reference proteome</keyword>
<dbReference type="KEGG" id="fas:105264196"/>
<accession>A0A9R1TX13</accession>
<organism evidence="15 16">
    <name type="scientific">Fopius arisanus</name>
    <dbReference type="NCBI Taxonomy" id="64838"/>
    <lineage>
        <taxon>Eukaryota</taxon>
        <taxon>Metazoa</taxon>
        <taxon>Ecdysozoa</taxon>
        <taxon>Arthropoda</taxon>
        <taxon>Hexapoda</taxon>
        <taxon>Insecta</taxon>
        <taxon>Pterygota</taxon>
        <taxon>Neoptera</taxon>
        <taxon>Endopterygota</taxon>
        <taxon>Hymenoptera</taxon>
        <taxon>Apocrita</taxon>
        <taxon>Ichneumonoidea</taxon>
        <taxon>Braconidae</taxon>
        <taxon>Opiinae</taxon>
        <taxon>Fopius</taxon>
    </lineage>
</organism>
<protein>
    <recommendedName>
        <fullName evidence="5">aralkylamine N-acetyltransferase</fullName>
        <ecNumber evidence="5">2.3.1.87</ecNumber>
    </recommendedName>
</protein>
<evidence type="ECO:0000259" key="14">
    <source>
        <dbReference type="Pfam" id="PF00583"/>
    </source>
</evidence>
<dbReference type="GO" id="GO:0004059">
    <property type="term" value="F:aralkylamine N-acetyltransferase activity"/>
    <property type="evidence" value="ECO:0007669"/>
    <property type="project" value="UniProtKB-EC"/>
</dbReference>
<name>A0A9R1TX13_9HYME</name>
<dbReference type="PANTHER" id="PTHR20905">
    <property type="entry name" value="N-ACETYLTRANSFERASE-RELATED"/>
    <property type="match status" value="1"/>
</dbReference>
<evidence type="ECO:0000256" key="10">
    <source>
        <dbReference type="ARBA" id="ARBA00051823"/>
    </source>
</evidence>
<dbReference type="AlphaFoldDB" id="A0A9R1TX13"/>
<dbReference type="Proteomes" id="UP000694866">
    <property type="component" value="Unplaced"/>
</dbReference>
<comment type="catalytic activity">
    <reaction evidence="8">
        <text>serotonin + (5Z,8Z,11Z,14Z)-eicosatetraenoyl-CoA = N-[(5Z,8Z,11Z,14Z)-eicosatetraenoyl]-serotonin + CoA + H(+)</text>
        <dbReference type="Rhea" id="RHEA:51396"/>
        <dbReference type="ChEBI" id="CHEBI:15378"/>
        <dbReference type="ChEBI" id="CHEBI:57287"/>
        <dbReference type="ChEBI" id="CHEBI:57368"/>
        <dbReference type="ChEBI" id="CHEBI:132255"/>
        <dbReference type="ChEBI" id="CHEBI:350546"/>
    </reaction>
    <physiologicalReaction direction="left-to-right" evidence="8">
        <dbReference type="Rhea" id="RHEA:51397"/>
    </physiologicalReaction>
</comment>
<reference evidence="16" key="1">
    <citation type="submission" date="2025-08" db="UniProtKB">
        <authorList>
            <consortium name="RefSeq"/>
        </authorList>
    </citation>
    <scope>IDENTIFICATION</scope>
    <source>
        <strain evidence="16">USDA-PBARC FA_bdor</strain>
        <tissue evidence="16">Whole organism</tissue>
    </source>
</reference>
<dbReference type="Gene3D" id="3.40.630.30">
    <property type="match status" value="1"/>
</dbReference>